<reference evidence="2" key="1">
    <citation type="journal article" date="2005" name="PLoS Biol.">
        <title>The genomes of Oryza sativa: a history of duplications.</title>
        <authorList>
            <person name="Yu J."/>
            <person name="Wang J."/>
            <person name="Lin W."/>
            <person name="Li S."/>
            <person name="Li H."/>
            <person name="Zhou J."/>
            <person name="Ni P."/>
            <person name="Dong W."/>
            <person name="Hu S."/>
            <person name="Zeng C."/>
            <person name="Zhang J."/>
            <person name="Zhang Y."/>
            <person name="Li R."/>
            <person name="Xu Z."/>
            <person name="Li S."/>
            <person name="Li X."/>
            <person name="Zheng H."/>
            <person name="Cong L."/>
            <person name="Lin L."/>
            <person name="Yin J."/>
            <person name="Geng J."/>
            <person name="Li G."/>
            <person name="Shi J."/>
            <person name="Liu J."/>
            <person name="Lv H."/>
            <person name="Li J."/>
            <person name="Wang J."/>
            <person name="Deng Y."/>
            <person name="Ran L."/>
            <person name="Shi X."/>
            <person name="Wang X."/>
            <person name="Wu Q."/>
            <person name="Li C."/>
            <person name="Ren X."/>
            <person name="Wang J."/>
            <person name="Wang X."/>
            <person name="Li D."/>
            <person name="Liu D."/>
            <person name="Zhang X."/>
            <person name="Ji Z."/>
            <person name="Zhao W."/>
            <person name="Sun Y."/>
            <person name="Zhang Z."/>
            <person name="Bao J."/>
            <person name="Han Y."/>
            <person name="Dong L."/>
            <person name="Ji J."/>
            <person name="Chen P."/>
            <person name="Wu S."/>
            <person name="Liu J."/>
            <person name="Xiao Y."/>
            <person name="Bu D."/>
            <person name="Tan J."/>
            <person name="Yang L."/>
            <person name="Ye C."/>
            <person name="Zhang J."/>
            <person name="Xu J."/>
            <person name="Zhou Y."/>
            <person name="Yu Y."/>
            <person name="Zhang B."/>
            <person name="Zhuang S."/>
            <person name="Wei H."/>
            <person name="Liu B."/>
            <person name="Lei M."/>
            <person name="Yu H."/>
            <person name="Li Y."/>
            <person name="Xu H."/>
            <person name="Wei S."/>
            <person name="He X."/>
            <person name="Fang L."/>
            <person name="Zhang Z."/>
            <person name="Zhang Y."/>
            <person name="Huang X."/>
            <person name="Su Z."/>
            <person name="Tong W."/>
            <person name="Li J."/>
            <person name="Tong Z."/>
            <person name="Li S."/>
            <person name="Ye J."/>
            <person name="Wang L."/>
            <person name="Fang L."/>
            <person name="Lei T."/>
            <person name="Chen C."/>
            <person name="Chen H."/>
            <person name="Xu Z."/>
            <person name="Li H."/>
            <person name="Huang H."/>
            <person name="Zhang F."/>
            <person name="Xu H."/>
            <person name="Li N."/>
            <person name="Zhao C."/>
            <person name="Li S."/>
            <person name="Dong L."/>
            <person name="Huang Y."/>
            <person name="Li L."/>
            <person name="Xi Y."/>
            <person name="Qi Q."/>
            <person name="Li W."/>
            <person name="Zhang B."/>
            <person name="Hu W."/>
            <person name="Zhang Y."/>
            <person name="Tian X."/>
            <person name="Jiao Y."/>
            <person name="Liang X."/>
            <person name="Jin J."/>
            <person name="Gao L."/>
            <person name="Zheng W."/>
            <person name="Hao B."/>
            <person name="Liu S."/>
            <person name="Wang W."/>
            <person name="Yuan L."/>
            <person name="Cao M."/>
            <person name="McDermott J."/>
            <person name="Samudrala R."/>
            <person name="Wang J."/>
            <person name="Wong G.K."/>
            <person name="Yang H."/>
        </authorList>
    </citation>
    <scope>NUCLEOTIDE SEQUENCE [LARGE SCALE GENOMIC DNA]</scope>
</reference>
<accession>B9FKU0</accession>
<evidence type="ECO:0000256" key="1">
    <source>
        <dbReference type="SAM" id="MobiDB-lite"/>
    </source>
</evidence>
<feature type="region of interest" description="Disordered" evidence="1">
    <location>
        <begin position="1"/>
        <end position="32"/>
    </location>
</feature>
<evidence type="ECO:0000313" key="2">
    <source>
        <dbReference type="EMBL" id="EEE64142.1"/>
    </source>
</evidence>
<sequence>MDLENASSTALTGQINNHHIKSRREGRAVGARDEDRWERPRLRQRLLRRDGEAPVVADSCHAAAVDEAEDVGVEVAPWRVVHWRGGGAACRWQGEEAMRYSAVCAPSPGLVPLLLGTGGHGRSGWATILTLWYRAPEVLLGATHYSTPVDIWLLGTPNEQVWPGVSKLPNWHEYPQWNPSKVSDLVHGLDADAVLNDVNKELY</sequence>
<name>B9FKU0_ORYSJ</name>
<feature type="compositionally biased region" description="Basic and acidic residues" evidence="1">
    <location>
        <begin position="23"/>
        <end position="32"/>
    </location>
</feature>
<reference evidence="2" key="2">
    <citation type="submission" date="2008-12" db="EMBL/GenBank/DDBJ databases">
        <title>Improved gene annotation of the rice (Oryza sativa) genomes.</title>
        <authorList>
            <person name="Wang J."/>
            <person name="Li R."/>
            <person name="Fan W."/>
            <person name="Huang Q."/>
            <person name="Zhang J."/>
            <person name="Zhou Y."/>
            <person name="Hu Y."/>
            <person name="Zi S."/>
            <person name="Li J."/>
            <person name="Ni P."/>
            <person name="Zheng H."/>
            <person name="Zhang Y."/>
            <person name="Zhao M."/>
            <person name="Hao Q."/>
            <person name="McDermott J."/>
            <person name="Samudrala R."/>
            <person name="Kristiansen K."/>
            <person name="Wong G.K.-S."/>
        </authorList>
    </citation>
    <scope>NUCLEOTIDE SEQUENCE</scope>
</reference>
<gene>
    <name evidence="2" type="ORF">OsJ_18974</name>
</gene>
<dbReference type="EMBL" id="CM000142">
    <property type="protein sequence ID" value="EEE64142.1"/>
    <property type="molecule type" value="Genomic_DNA"/>
</dbReference>
<feature type="compositionally biased region" description="Polar residues" evidence="1">
    <location>
        <begin position="1"/>
        <end position="17"/>
    </location>
</feature>
<dbReference type="AlphaFoldDB" id="B9FKU0"/>
<protein>
    <submittedName>
        <fullName evidence="2">Uncharacterized protein</fullName>
    </submittedName>
</protein>
<organism evidence="2">
    <name type="scientific">Oryza sativa subsp. japonica</name>
    <name type="common">Rice</name>
    <dbReference type="NCBI Taxonomy" id="39947"/>
    <lineage>
        <taxon>Eukaryota</taxon>
        <taxon>Viridiplantae</taxon>
        <taxon>Streptophyta</taxon>
        <taxon>Embryophyta</taxon>
        <taxon>Tracheophyta</taxon>
        <taxon>Spermatophyta</taxon>
        <taxon>Magnoliopsida</taxon>
        <taxon>Liliopsida</taxon>
        <taxon>Poales</taxon>
        <taxon>Poaceae</taxon>
        <taxon>BOP clade</taxon>
        <taxon>Oryzoideae</taxon>
        <taxon>Oryzeae</taxon>
        <taxon>Oryzinae</taxon>
        <taxon>Oryza</taxon>
        <taxon>Oryza sativa</taxon>
    </lineage>
</organism>
<dbReference type="Proteomes" id="UP000007752">
    <property type="component" value="Chromosome 5"/>
</dbReference>
<dbReference type="SUPFAM" id="SSF56112">
    <property type="entry name" value="Protein kinase-like (PK-like)"/>
    <property type="match status" value="1"/>
</dbReference>
<dbReference type="Gene3D" id="1.10.510.10">
    <property type="entry name" value="Transferase(Phosphotransferase) domain 1"/>
    <property type="match status" value="1"/>
</dbReference>
<proteinExistence type="predicted"/>
<dbReference type="InterPro" id="IPR011009">
    <property type="entry name" value="Kinase-like_dom_sf"/>
</dbReference>